<evidence type="ECO:0000313" key="23">
    <source>
        <dbReference type="Proteomes" id="UP000694867"/>
    </source>
</evidence>
<dbReference type="Gene3D" id="1.10.510.10">
    <property type="entry name" value="Transferase(Phosphotransferase) domain 1"/>
    <property type="match status" value="1"/>
</dbReference>
<dbReference type="PANTHER" id="PTHR45852">
    <property type="entry name" value="SER/THR-PROTEIN KINASE RIO2"/>
    <property type="match status" value="1"/>
</dbReference>
<keyword evidence="13" id="KW-0067">ATP-binding</keyword>
<dbReference type="GO" id="GO:0004674">
    <property type="term" value="F:protein serine/threonine kinase activity"/>
    <property type="evidence" value="ECO:0007669"/>
    <property type="project" value="UniProtKB-KW"/>
</dbReference>
<evidence type="ECO:0000256" key="12">
    <source>
        <dbReference type="ARBA" id="ARBA00022777"/>
    </source>
</evidence>
<evidence type="ECO:0000313" key="24">
    <source>
        <dbReference type="RefSeq" id="XP_003738175.1"/>
    </source>
</evidence>
<dbReference type="InterPro" id="IPR011009">
    <property type="entry name" value="Kinase-like_dom_sf"/>
</dbReference>
<keyword evidence="9" id="KW-0808">Transferase</keyword>
<dbReference type="KEGG" id="goe:100903536"/>
<proteinExistence type="inferred from homology"/>
<evidence type="ECO:0000256" key="2">
    <source>
        <dbReference type="ARBA" id="ARBA00004496"/>
    </source>
</evidence>
<dbReference type="Pfam" id="PF01163">
    <property type="entry name" value="RIO1"/>
    <property type="match status" value="1"/>
</dbReference>
<dbReference type="InterPro" id="IPR000687">
    <property type="entry name" value="RIO_kinase"/>
</dbReference>
<dbReference type="InterPro" id="IPR018934">
    <property type="entry name" value="RIO_dom"/>
</dbReference>
<feature type="region of interest" description="Disordered" evidence="21">
    <location>
        <begin position="376"/>
        <end position="397"/>
    </location>
</feature>
<dbReference type="FunFam" id="1.10.10.10:FF:000053">
    <property type="entry name" value="Serine/threonine-protein kinase RIO2"/>
    <property type="match status" value="1"/>
</dbReference>
<name>A0AAJ6QN42_9ACAR</name>
<comment type="subunit">
    <text evidence="17">Associated with late 40S pre-ribosomal particles. Interacts with PLK1 (via its N-terminus).</text>
</comment>
<evidence type="ECO:0000256" key="17">
    <source>
        <dbReference type="ARBA" id="ARBA00064676"/>
    </source>
</evidence>
<dbReference type="Gene3D" id="1.10.10.10">
    <property type="entry name" value="Winged helix-like DNA-binding domain superfamily/Winged helix DNA-binding domain"/>
    <property type="match status" value="1"/>
</dbReference>
<evidence type="ECO:0000256" key="20">
    <source>
        <dbReference type="ARBA" id="ARBA00076005"/>
    </source>
</evidence>
<evidence type="ECO:0000256" key="1">
    <source>
        <dbReference type="ARBA" id="ARBA00001946"/>
    </source>
</evidence>
<evidence type="ECO:0000256" key="15">
    <source>
        <dbReference type="ARBA" id="ARBA00047899"/>
    </source>
</evidence>
<evidence type="ECO:0000256" key="9">
    <source>
        <dbReference type="ARBA" id="ARBA00022679"/>
    </source>
</evidence>
<keyword evidence="14" id="KW-0460">Magnesium</keyword>
<dbReference type="EC" id="2.7.11.1" evidence="4"/>
<dbReference type="SUPFAM" id="SSF46785">
    <property type="entry name" value="Winged helix' DNA-binding domain"/>
    <property type="match status" value="1"/>
</dbReference>
<comment type="cofactor">
    <cofactor evidence="1">
        <name>Mg(2+)</name>
        <dbReference type="ChEBI" id="CHEBI:18420"/>
    </cofactor>
</comment>
<accession>A0AAJ6QN42</accession>
<keyword evidence="6" id="KW-0690">Ribosome biogenesis</keyword>
<dbReference type="GO" id="GO:0005524">
    <property type="term" value="F:ATP binding"/>
    <property type="evidence" value="ECO:0007669"/>
    <property type="project" value="UniProtKB-KW"/>
</dbReference>
<dbReference type="AlphaFoldDB" id="A0AAJ6QN42"/>
<dbReference type="FunFam" id="1.10.510.10:FF:000307">
    <property type="entry name" value="Serine/threonine-protein kinase RIO2"/>
    <property type="match status" value="1"/>
</dbReference>
<evidence type="ECO:0000256" key="13">
    <source>
        <dbReference type="ARBA" id="ARBA00022840"/>
    </source>
</evidence>
<dbReference type="Pfam" id="PF09202">
    <property type="entry name" value="Rio2_N"/>
    <property type="match status" value="1"/>
</dbReference>
<comment type="catalytic activity">
    <reaction evidence="16">
        <text>L-seryl-[protein] + ATP = O-phospho-L-seryl-[protein] + ADP + H(+)</text>
        <dbReference type="Rhea" id="RHEA:17989"/>
        <dbReference type="Rhea" id="RHEA-COMP:9863"/>
        <dbReference type="Rhea" id="RHEA-COMP:11604"/>
        <dbReference type="ChEBI" id="CHEBI:15378"/>
        <dbReference type="ChEBI" id="CHEBI:29999"/>
        <dbReference type="ChEBI" id="CHEBI:30616"/>
        <dbReference type="ChEBI" id="CHEBI:83421"/>
        <dbReference type="ChEBI" id="CHEBI:456216"/>
        <dbReference type="EC" id="2.7.11.1"/>
    </reaction>
</comment>
<gene>
    <name evidence="24" type="primary">LOC100903536</name>
</gene>
<dbReference type="InterPro" id="IPR018935">
    <property type="entry name" value="RIO_kinase_CS"/>
</dbReference>
<evidence type="ECO:0000256" key="16">
    <source>
        <dbReference type="ARBA" id="ARBA00048679"/>
    </source>
</evidence>
<keyword evidence="23" id="KW-1185">Reference proteome</keyword>
<evidence type="ECO:0000259" key="22">
    <source>
        <dbReference type="SMART" id="SM00090"/>
    </source>
</evidence>
<dbReference type="FunFam" id="3.30.200.20:FF:000052">
    <property type="entry name" value="Serine/threonine-protein kinase RIO2"/>
    <property type="match status" value="1"/>
</dbReference>
<dbReference type="InterPro" id="IPR036390">
    <property type="entry name" value="WH_DNA-bd_sf"/>
</dbReference>
<protein>
    <recommendedName>
        <fullName evidence="18">Serine/threonine-protein kinase RIO2</fullName>
        <ecNumber evidence="4">2.7.11.1</ecNumber>
    </recommendedName>
    <alternativeName>
        <fullName evidence="20">RIO kinase 2</fullName>
    </alternativeName>
    <alternativeName>
        <fullName evidence="19">Serine/threonine-protein kinase rio2</fullName>
    </alternativeName>
</protein>
<dbReference type="GO" id="GO:0046872">
    <property type="term" value="F:metal ion binding"/>
    <property type="evidence" value="ECO:0007669"/>
    <property type="project" value="UniProtKB-KW"/>
</dbReference>
<dbReference type="InterPro" id="IPR036388">
    <property type="entry name" value="WH-like_DNA-bd_sf"/>
</dbReference>
<dbReference type="InterPro" id="IPR015285">
    <property type="entry name" value="RIO2_wHTH_N"/>
</dbReference>
<dbReference type="CDD" id="cd05144">
    <property type="entry name" value="RIO2_C"/>
    <property type="match status" value="1"/>
</dbReference>
<evidence type="ECO:0000256" key="14">
    <source>
        <dbReference type="ARBA" id="ARBA00022842"/>
    </source>
</evidence>
<dbReference type="GO" id="GO:0030490">
    <property type="term" value="P:maturation of SSU-rRNA"/>
    <property type="evidence" value="ECO:0007669"/>
    <property type="project" value="TreeGrafter"/>
</dbReference>
<dbReference type="RefSeq" id="XP_003738175.1">
    <property type="nucleotide sequence ID" value="XM_003738127.2"/>
</dbReference>
<evidence type="ECO:0000256" key="4">
    <source>
        <dbReference type="ARBA" id="ARBA00012513"/>
    </source>
</evidence>
<comment type="similarity">
    <text evidence="3">Belongs to the protein kinase superfamily. RIO-type Ser/Thr kinase family.</text>
</comment>
<evidence type="ECO:0000256" key="3">
    <source>
        <dbReference type="ARBA" id="ARBA00009196"/>
    </source>
</evidence>
<evidence type="ECO:0000256" key="7">
    <source>
        <dbReference type="ARBA" id="ARBA00022527"/>
    </source>
</evidence>
<evidence type="ECO:0000256" key="11">
    <source>
        <dbReference type="ARBA" id="ARBA00022741"/>
    </source>
</evidence>
<dbReference type="SMART" id="SM00090">
    <property type="entry name" value="RIO"/>
    <property type="match status" value="1"/>
</dbReference>
<evidence type="ECO:0000256" key="8">
    <source>
        <dbReference type="ARBA" id="ARBA00022553"/>
    </source>
</evidence>
<dbReference type="Proteomes" id="UP000694867">
    <property type="component" value="Unplaced"/>
</dbReference>
<dbReference type="InterPro" id="IPR030484">
    <property type="entry name" value="Rio2"/>
</dbReference>
<evidence type="ECO:0000256" key="10">
    <source>
        <dbReference type="ARBA" id="ARBA00022723"/>
    </source>
</evidence>
<keyword evidence="5" id="KW-0963">Cytoplasm</keyword>
<evidence type="ECO:0000256" key="18">
    <source>
        <dbReference type="ARBA" id="ARBA00068353"/>
    </source>
</evidence>
<dbReference type="GO" id="GO:0005634">
    <property type="term" value="C:nucleus"/>
    <property type="evidence" value="ECO:0007669"/>
    <property type="project" value="TreeGrafter"/>
</dbReference>
<feature type="compositionally biased region" description="Acidic residues" evidence="21">
    <location>
        <begin position="331"/>
        <end position="344"/>
    </location>
</feature>
<dbReference type="Gene3D" id="3.30.200.20">
    <property type="entry name" value="Phosphorylase Kinase, domain 1"/>
    <property type="match status" value="1"/>
</dbReference>
<evidence type="ECO:0000256" key="21">
    <source>
        <dbReference type="SAM" id="MobiDB-lite"/>
    </source>
</evidence>
<keyword evidence="11" id="KW-0547">Nucleotide-binding</keyword>
<keyword evidence="8" id="KW-0597">Phosphoprotein</keyword>
<dbReference type="GO" id="GO:0030688">
    <property type="term" value="C:preribosome, small subunit precursor"/>
    <property type="evidence" value="ECO:0007669"/>
    <property type="project" value="TreeGrafter"/>
</dbReference>
<dbReference type="GeneID" id="100903536"/>
<sequence>MGRFNLVMLRYLTRDDFRVLTAVEMGMKNHELVPASLVAVIARLKHGGCHKHLQELCKQKLLSYERGRKYDGYRLTNLGYDYLALKTLSSQDIVNSVGNKIGVGKESDIYLAADEEGKEMVLKIHRLGRTSFRKIKEKRDYHLHRKSSSWLYLSRLAAVKEFAFMKALHERDFPVPKPIAFNRHCVIMELIQGQTMCNVRELNDPELLYGKLMDLIVSLANAGLIHGDFNEFNIILTEDEEPIIIDFPQMVSTTHADAEFYFDRDVQCVREYFRKRFAFESDTYPKFHEDVERQDNLDIDTEASGFMKNIRDQIQGAIEISEEGIAGATDDSGDDTDGDDEECGDAPADEREENRYLQRSIMERFLGVDDISTVEVDGDRKLQPPATDEDSVTSPADFPASVMPQREDVAVNRHLAQSIATSCTISPEDIRARTKKQLQQKKNRDAYKKSLVVKGESSAVTRSRRDNRDVVKQYAGWEEF</sequence>
<dbReference type="PANTHER" id="PTHR45852:SF1">
    <property type="entry name" value="SERINE_THREONINE-PROTEIN KINASE RIO2"/>
    <property type="match status" value="1"/>
</dbReference>
<dbReference type="SUPFAM" id="SSF56112">
    <property type="entry name" value="Protein kinase-like (PK-like)"/>
    <property type="match status" value="1"/>
</dbReference>
<dbReference type="GO" id="GO:0005829">
    <property type="term" value="C:cytosol"/>
    <property type="evidence" value="ECO:0007669"/>
    <property type="project" value="TreeGrafter"/>
</dbReference>
<keyword evidence="10" id="KW-0479">Metal-binding</keyword>
<keyword evidence="7" id="KW-0723">Serine/threonine-protein kinase</keyword>
<organism evidence="23 24">
    <name type="scientific">Galendromus occidentalis</name>
    <name type="common">western predatory mite</name>
    <dbReference type="NCBI Taxonomy" id="34638"/>
    <lineage>
        <taxon>Eukaryota</taxon>
        <taxon>Metazoa</taxon>
        <taxon>Ecdysozoa</taxon>
        <taxon>Arthropoda</taxon>
        <taxon>Chelicerata</taxon>
        <taxon>Arachnida</taxon>
        <taxon>Acari</taxon>
        <taxon>Parasitiformes</taxon>
        <taxon>Mesostigmata</taxon>
        <taxon>Gamasina</taxon>
        <taxon>Phytoseioidea</taxon>
        <taxon>Phytoseiidae</taxon>
        <taxon>Typhlodrominae</taxon>
        <taxon>Galendromus</taxon>
    </lineage>
</organism>
<evidence type="ECO:0000256" key="6">
    <source>
        <dbReference type="ARBA" id="ARBA00022517"/>
    </source>
</evidence>
<feature type="region of interest" description="Disordered" evidence="21">
    <location>
        <begin position="321"/>
        <end position="354"/>
    </location>
</feature>
<dbReference type="CTD" id="55781"/>
<comment type="catalytic activity">
    <reaction evidence="15">
        <text>L-threonyl-[protein] + ATP = O-phospho-L-threonyl-[protein] + ADP + H(+)</text>
        <dbReference type="Rhea" id="RHEA:46608"/>
        <dbReference type="Rhea" id="RHEA-COMP:11060"/>
        <dbReference type="Rhea" id="RHEA-COMP:11605"/>
        <dbReference type="ChEBI" id="CHEBI:15378"/>
        <dbReference type="ChEBI" id="CHEBI:30013"/>
        <dbReference type="ChEBI" id="CHEBI:30616"/>
        <dbReference type="ChEBI" id="CHEBI:61977"/>
        <dbReference type="ChEBI" id="CHEBI:456216"/>
        <dbReference type="EC" id="2.7.11.1"/>
    </reaction>
</comment>
<dbReference type="PROSITE" id="PS01245">
    <property type="entry name" value="RIO1"/>
    <property type="match status" value="1"/>
</dbReference>
<feature type="domain" description="RIO kinase" evidence="22">
    <location>
        <begin position="66"/>
        <end position="293"/>
    </location>
</feature>
<evidence type="ECO:0000256" key="5">
    <source>
        <dbReference type="ARBA" id="ARBA00022490"/>
    </source>
</evidence>
<evidence type="ECO:0000256" key="19">
    <source>
        <dbReference type="ARBA" id="ARBA00068837"/>
    </source>
</evidence>
<comment type="subcellular location">
    <subcellularLocation>
        <location evidence="2">Cytoplasm</location>
    </subcellularLocation>
</comment>
<keyword evidence="12 24" id="KW-0418">Kinase</keyword>
<reference evidence="24" key="1">
    <citation type="submission" date="2025-08" db="UniProtKB">
        <authorList>
            <consortium name="RefSeq"/>
        </authorList>
    </citation>
    <scope>IDENTIFICATION</scope>
</reference>